<dbReference type="EC" id="2.7.13.3" evidence="2"/>
<keyword evidence="5" id="KW-0472">Membrane</keyword>
<dbReference type="GO" id="GO:0004673">
    <property type="term" value="F:protein histidine kinase activity"/>
    <property type="evidence" value="ECO:0007669"/>
    <property type="project" value="UniProtKB-EC"/>
</dbReference>
<evidence type="ECO:0000256" key="1">
    <source>
        <dbReference type="ARBA" id="ARBA00000085"/>
    </source>
</evidence>
<feature type="domain" description="Histidine kinase" evidence="6">
    <location>
        <begin position="263"/>
        <end position="353"/>
    </location>
</feature>
<dbReference type="SMART" id="SM00387">
    <property type="entry name" value="HATPase_c"/>
    <property type="match status" value="1"/>
</dbReference>
<name>A0A645CI95_9ZZZZ</name>
<feature type="transmembrane region" description="Helical" evidence="5">
    <location>
        <begin position="93"/>
        <end position="110"/>
    </location>
</feature>
<evidence type="ECO:0000256" key="2">
    <source>
        <dbReference type="ARBA" id="ARBA00012438"/>
    </source>
</evidence>
<dbReference type="EMBL" id="VSSQ01027425">
    <property type="protein sequence ID" value="MPM76671.1"/>
    <property type="molecule type" value="Genomic_DNA"/>
</dbReference>
<evidence type="ECO:0000256" key="3">
    <source>
        <dbReference type="ARBA" id="ARBA00022679"/>
    </source>
</evidence>
<evidence type="ECO:0000256" key="4">
    <source>
        <dbReference type="ARBA" id="ARBA00022777"/>
    </source>
</evidence>
<protein>
    <recommendedName>
        <fullName evidence="2">histidine kinase</fullName>
        <ecNumber evidence="2">2.7.13.3</ecNumber>
    </recommendedName>
</protein>
<dbReference type="InterPro" id="IPR005467">
    <property type="entry name" value="His_kinase_dom"/>
</dbReference>
<dbReference type="PANTHER" id="PTHR24421">
    <property type="entry name" value="NITRATE/NITRITE SENSOR PROTEIN NARX-RELATED"/>
    <property type="match status" value="1"/>
</dbReference>
<dbReference type="SUPFAM" id="SSF55874">
    <property type="entry name" value="ATPase domain of HSP90 chaperone/DNA topoisomerase II/histidine kinase"/>
    <property type="match status" value="1"/>
</dbReference>
<dbReference type="CDD" id="cd16917">
    <property type="entry name" value="HATPase_UhpB-NarQ-NarX-like"/>
    <property type="match status" value="1"/>
</dbReference>
<dbReference type="InterPro" id="IPR003594">
    <property type="entry name" value="HATPase_dom"/>
</dbReference>
<gene>
    <name evidence="7" type="ORF">SDC9_123670</name>
</gene>
<keyword evidence="3" id="KW-0808">Transferase</keyword>
<organism evidence="7">
    <name type="scientific">bioreactor metagenome</name>
    <dbReference type="NCBI Taxonomy" id="1076179"/>
    <lineage>
        <taxon>unclassified sequences</taxon>
        <taxon>metagenomes</taxon>
        <taxon>ecological metagenomes</taxon>
    </lineage>
</organism>
<dbReference type="GO" id="GO:0000160">
    <property type="term" value="P:phosphorelay signal transduction system"/>
    <property type="evidence" value="ECO:0007669"/>
    <property type="project" value="UniProtKB-KW"/>
</dbReference>
<keyword evidence="5" id="KW-0812">Transmembrane</keyword>
<dbReference type="Gene3D" id="3.30.565.10">
    <property type="entry name" value="Histidine kinase-like ATPase, C-terminal domain"/>
    <property type="match status" value="1"/>
</dbReference>
<comment type="caution">
    <text evidence="7">The sequence shown here is derived from an EMBL/GenBank/DDBJ whole genome shotgun (WGS) entry which is preliminary data.</text>
</comment>
<dbReference type="Pfam" id="PF02518">
    <property type="entry name" value="HATPase_c"/>
    <property type="match status" value="1"/>
</dbReference>
<evidence type="ECO:0000256" key="5">
    <source>
        <dbReference type="SAM" id="Phobius"/>
    </source>
</evidence>
<dbReference type="PROSITE" id="PS50109">
    <property type="entry name" value="HIS_KIN"/>
    <property type="match status" value="1"/>
</dbReference>
<evidence type="ECO:0000313" key="7">
    <source>
        <dbReference type="EMBL" id="MPM76671.1"/>
    </source>
</evidence>
<feature type="transmembrane region" description="Helical" evidence="5">
    <location>
        <begin position="35"/>
        <end position="52"/>
    </location>
</feature>
<proteinExistence type="predicted"/>
<dbReference type="InterPro" id="IPR036890">
    <property type="entry name" value="HATPase_C_sf"/>
</dbReference>
<feature type="transmembrane region" description="Helical" evidence="5">
    <location>
        <begin position="64"/>
        <end position="87"/>
    </location>
</feature>
<dbReference type="AlphaFoldDB" id="A0A645CI95"/>
<dbReference type="InterPro" id="IPR050482">
    <property type="entry name" value="Sensor_HK_TwoCompSys"/>
</dbReference>
<reference evidence="7" key="1">
    <citation type="submission" date="2019-08" db="EMBL/GenBank/DDBJ databases">
        <authorList>
            <person name="Kucharzyk K."/>
            <person name="Murdoch R.W."/>
            <person name="Higgins S."/>
            <person name="Loffler F."/>
        </authorList>
    </citation>
    <scope>NUCLEOTIDE SEQUENCE</scope>
</reference>
<dbReference type="PANTHER" id="PTHR24421:SF10">
    <property type="entry name" value="NITRATE_NITRITE SENSOR PROTEIN NARQ"/>
    <property type="match status" value="1"/>
</dbReference>
<dbReference type="Gene3D" id="1.20.5.1930">
    <property type="match status" value="1"/>
</dbReference>
<evidence type="ECO:0000259" key="6">
    <source>
        <dbReference type="PROSITE" id="PS50109"/>
    </source>
</evidence>
<keyword evidence="4" id="KW-0418">Kinase</keyword>
<keyword evidence="5" id="KW-1133">Transmembrane helix</keyword>
<sequence>MRLIRLERTLAGICSLCAVFALSVPDAQVALSRAVWLLMFCLCALVCLLFPLRALQTRTPAHIVFSLCFVLYLAIGVHDLLLLTKALDHNLTLIPYTTLLSMLVIAWLLGRQVVWNMRRIEHFNHELSLTVTQACDDLSQTLEREHHLALSHSRLQERLRISQDLHDGLGGSLVRSIALVEQSSTPLPNAQVLSMLKLMRDDLRQMIDTGTSSAIQVPETPMQWLAPLRHRFARLFEELDIQVKWRLPEYWAHAPSPIQCLTLTRVLEEALTNVIKHSRASQVQVRLETPDSRELQLQIEDNGTGFDLDSTQINSMGVGMRSMLARLERLQGTLVIQSRPGRTELQASLPLFGKVQRHT</sequence>
<comment type="catalytic activity">
    <reaction evidence="1">
        <text>ATP + protein L-histidine = ADP + protein N-phospho-L-histidine.</text>
        <dbReference type="EC" id="2.7.13.3"/>
    </reaction>
</comment>
<accession>A0A645CI95</accession>